<evidence type="ECO:0000256" key="2">
    <source>
        <dbReference type="ARBA" id="ARBA00023125"/>
    </source>
</evidence>
<dbReference type="PROSITE" id="PS50949">
    <property type="entry name" value="HTH_GNTR"/>
    <property type="match status" value="1"/>
</dbReference>
<dbReference type="Proteomes" id="UP001589609">
    <property type="component" value="Unassembled WGS sequence"/>
</dbReference>
<organism evidence="5 6">
    <name type="scientific">Ectobacillus funiculus</name>
    <dbReference type="NCBI Taxonomy" id="137993"/>
    <lineage>
        <taxon>Bacteria</taxon>
        <taxon>Bacillati</taxon>
        <taxon>Bacillota</taxon>
        <taxon>Bacilli</taxon>
        <taxon>Bacillales</taxon>
        <taxon>Bacillaceae</taxon>
        <taxon>Ectobacillus</taxon>
    </lineage>
</organism>
<dbReference type="SUPFAM" id="SSF64288">
    <property type="entry name" value="Chorismate lyase-like"/>
    <property type="match status" value="1"/>
</dbReference>
<keyword evidence="3" id="KW-0804">Transcription</keyword>
<evidence type="ECO:0000256" key="1">
    <source>
        <dbReference type="ARBA" id="ARBA00023015"/>
    </source>
</evidence>
<feature type="domain" description="HTH gntR-type" evidence="4">
    <location>
        <begin position="9"/>
        <end position="77"/>
    </location>
</feature>
<dbReference type="NCBIfam" id="NF008491">
    <property type="entry name" value="PRK11402.1"/>
    <property type="match status" value="1"/>
</dbReference>
<keyword evidence="6" id="KW-1185">Reference proteome</keyword>
<evidence type="ECO:0000313" key="6">
    <source>
        <dbReference type="Proteomes" id="UP001589609"/>
    </source>
</evidence>
<sequence length="243" mass="27557">MKLNTHSSTPLYIQLKQALTEDIHRGIYSPGEKLPTETDLCEIYGVSRITVRKAVLELVEEGFLVRQQGKGTFVQHPKVKRELIAVNGHSEYMSELGKAPHNKILSFNIQPASKQIATALCISSESDVLELQRILYFDDKPLALEISHYSLNVFPNLNQYVQDSISMYETLKSKYNVTPVHNKKLLNLIFANAAEARHLECEVGEPLFKVEKIAYDVNKQPIHSSFLYYPANRVTFTIDTSTS</sequence>
<dbReference type="Pfam" id="PF07702">
    <property type="entry name" value="UTRA"/>
    <property type="match status" value="1"/>
</dbReference>
<dbReference type="Gene3D" id="1.10.10.10">
    <property type="entry name" value="Winged helix-like DNA-binding domain superfamily/Winged helix DNA-binding domain"/>
    <property type="match status" value="1"/>
</dbReference>
<reference evidence="5 6" key="1">
    <citation type="submission" date="2024-09" db="EMBL/GenBank/DDBJ databases">
        <authorList>
            <person name="Sun Q."/>
            <person name="Mori K."/>
        </authorList>
    </citation>
    <scope>NUCLEOTIDE SEQUENCE [LARGE SCALE GENOMIC DNA]</scope>
    <source>
        <strain evidence="5 6">JCM 11201</strain>
    </source>
</reference>
<dbReference type="CDD" id="cd07377">
    <property type="entry name" value="WHTH_GntR"/>
    <property type="match status" value="1"/>
</dbReference>
<keyword evidence="2" id="KW-0238">DNA-binding</keyword>
<evidence type="ECO:0000313" key="5">
    <source>
        <dbReference type="EMBL" id="MFB9761531.1"/>
    </source>
</evidence>
<keyword evidence="1" id="KW-0805">Transcription regulation</keyword>
<proteinExistence type="predicted"/>
<dbReference type="InterPro" id="IPR011663">
    <property type="entry name" value="UTRA"/>
</dbReference>
<dbReference type="Pfam" id="PF00392">
    <property type="entry name" value="GntR"/>
    <property type="match status" value="1"/>
</dbReference>
<dbReference type="InterPro" id="IPR028978">
    <property type="entry name" value="Chorismate_lyase_/UTRA_dom_sf"/>
</dbReference>
<dbReference type="EMBL" id="JBHMAF010000194">
    <property type="protein sequence ID" value="MFB9761531.1"/>
    <property type="molecule type" value="Genomic_DNA"/>
</dbReference>
<dbReference type="RefSeq" id="WP_379951691.1">
    <property type="nucleotide sequence ID" value="NZ_JBHMAF010000194.1"/>
</dbReference>
<dbReference type="InterPro" id="IPR050679">
    <property type="entry name" value="Bact_HTH_transcr_reg"/>
</dbReference>
<dbReference type="SMART" id="SM00345">
    <property type="entry name" value="HTH_GNTR"/>
    <property type="match status" value="1"/>
</dbReference>
<dbReference type="PANTHER" id="PTHR44846:SF1">
    <property type="entry name" value="MANNOSYL-D-GLYCERATE TRANSPORT_METABOLISM SYSTEM REPRESSOR MNGR-RELATED"/>
    <property type="match status" value="1"/>
</dbReference>
<protein>
    <submittedName>
        <fullName evidence="5">GntR family transcriptional regulator</fullName>
    </submittedName>
</protein>
<name>A0ABV5WMM3_9BACI</name>
<dbReference type="InterPro" id="IPR036388">
    <property type="entry name" value="WH-like_DNA-bd_sf"/>
</dbReference>
<dbReference type="SUPFAM" id="SSF46785">
    <property type="entry name" value="Winged helix' DNA-binding domain"/>
    <property type="match status" value="1"/>
</dbReference>
<dbReference type="PANTHER" id="PTHR44846">
    <property type="entry name" value="MANNOSYL-D-GLYCERATE TRANSPORT/METABOLISM SYSTEM REPRESSOR MNGR-RELATED"/>
    <property type="match status" value="1"/>
</dbReference>
<evidence type="ECO:0000256" key="3">
    <source>
        <dbReference type="ARBA" id="ARBA00023163"/>
    </source>
</evidence>
<dbReference type="SMART" id="SM00866">
    <property type="entry name" value="UTRA"/>
    <property type="match status" value="1"/>
</dbReference>
<evidence type="ECO:0000259" key="4">
    <source>
        <dbReference type="PROSITE" id="PS50949"/>
    </source>
</evidence>
<comment type="caution">
    <text evidence="5">The sequence shown here is derived from an EMBL/GenBank/DDBJ whole genome shotgun (WGS) entry which is preliminary data.</text>
</comment>
<accession>A0ABV5WMM3</accession>
<gene>
    <name evidence="5" type="ORF">ACFFMS_25145</name>
</gene>
<dbReference type="InterPro" id="IPR036390">
    <property type="entry name" value="WH_DNA-bd_sf"/>
</dbReference>
<dbReference type="InterPro" id="IPR000524">
    <property type="entry name" value="Tscrpt_reg_HTH_GntR"/>
</dbReference>
<dbReference type="Gene3D" id="3.40.1410.10">
    <property type="entry name" value="Chorismate lyase-like"/>
    <property type="match status" value="1"/>
</dbReference>
<dbReference type="PRINTS" id="PR00035">
    <property type="entry name" value="HTHGNTR"/>
</dbReference>